<dbReference type="EMBL" id="SPHZ02000005">
    <property type="protein sequence ID" value="KAF0916982.1"/>
    <property type="molecule type" value="Genomic_DNA"/>
</dbReference>
<dbReference type="Gene3D" id="1.20.1250.20">
    <property type="entry name" value="MFS general substrate transporter like domains"/>
    <property type="match status" value="1"/>
</dbReference>
<dbReference type="GO" id="GO:0022857">
    <property type="term" value="F:transmembrane transporter activity"/>
    <property type="evidence" value="ECO:0007669"/>
    <property type="project" value="InterPro"/>
</dbReference>
<evidence type="ECO:0000256" key="1">
    <source>
        <dbReference type="ARBA" id="ARBA00004370"/>
    </source>
</evidence>
<proteinExistence type="predicted"/>
<gene>
    <name evidence="6" type="ORF">E2562_015147</name>
</gene>
<accession>A0A6G1DXP4</accession>
<evidence type="ECO:0000313" key="6">
    <source>
        <dbReference type="EMBL" id="KAF0916982.1"/>
    </source>
</evidence>
<evidence type="ECO:0008006" key="8">
    <source>
        <dbReference type="Google" id="ProtNLM"/>
    </source>
</evidence>
<sequence length="119" mass="13981">MSLLNFMIFSITLVSTPNRRTMLGVLFVPMTLYLFVVIFYLPEKLHWLDSKGQMKEAMTVLEMLRGWEDMSYEMVLIVEGLDVCDDTGIEDYVIVLSKDDNYFWNMTNRHVGLNQLKEE</sequence>
<evidence type="ECO:0000256" key="2">
    <source>
        <dbReference type="ARBA" id="ARBA00022692"/>
    </source>
</evidence>
<dbReference type="Pfam" id="PF00083">
    <property type="entry name" value="Sugar_tr"/>
    <property type="match status" value="1"/>
</dbReference>
<organism evidence="6 7">
    <name type="scientific">Oryza meyeriana var. granulata</name>
    <dbReference type="NCBI Taxonomy" id="110450"/>
    <lineage>
        <taxon>Eukaryota</taxon>
        <taxon>Viridiplantae</taxon>
        <taxon>Streptophyta</taxon>
        <taxon>Embryophyta</taxon>
        <taxon>Tracheophyta</taxon>
        <taxon>Spermatophyta</taxon>
        <taxon>Magnoliopsida</taxon>
        <taxon>Liliopsida</taxon>
        <taxon>Poales</taxon>
        <taxon>Poaceae</taxon>
        <taxon>BOP clade</taxon>
        <taxon>Oryzoideae</taxon>
        <taxon>Oryzeae</taxon>
        <taxon>Oryzinae</taxon>
        <taxon>Oryza</taxon>
        <taxon>Oryza meyeriana</taxon>
    </lineage>
</organism>
<dbReference type="AlphaFoldDB" id="A0A6G1DXP4"/>
<keyword evidence="4 5" id="KW-0472">Membrane</keyword>
<evidence type="ECO:0000256" key="3">
    <source>
        <dbReference type="ARBA" id="ARBA00022989"/>
    </source>
</evidence>
<keyword evidence="2 5" id="KW-0812">Transmembrane</keyword>
<comment type="subcellular location">
    <subcellularLocation>
        <location evidence="1">Membrane</location>
    </subcellularLocation>
</comment>
<dbReference type="Proteomes" id="UP000479710">
    <property type="component" value="Unassembled WGS sequence"/>
</dbReference>
<dbReference type="InterPro" id="IPR005828">
    <property type="entry name" value="MFS_sugar_transport-like"/>
</dbReference>
<dbReference type="GO" id="GO:0016020">
    <property type="term" value="C:membrane"/>
    <property type="evidence" value="ECO:0007669"/>
    <property type="project" value="UniProtKB-SubCell"/>
</dbReference>
<reference evidence="6 7" key="1">
    <citation type="submission" date="2019-11" db="EMBL/GenBank/DDBJ databases">
        <title>Whole genome sequence of Oryza granulata.</title>
        <authorList>
            <person name="Li W."/>
        </authorList>
    </citation>
    <scope>NUCLEOTIDE SEQUENCE [LARGE SCALE GENOMIC DNA]</scope>
    <source>
        <strain evidence="7">cv. Menghai</strain>
        <tissue evidence="6">Leaf</tissue>
    </source>
</reference>
<feature type="transmembrane region" description="Helical" evidence="5">
    <location>
        <begin position="20"/>
        <end position="41"/>
    </location>
</feature>
<comment type="caution">
    <text evidence="6">The sequence shown here is derived from an EMBL/GenBank/DDBJ whole genome shotgun (WGS) entry which is preliminary data.</text>
</comment>
<evidence type="ECO:0000256" key="5">
    <source>
        <dbReference type="SAM" id="Phobius"/>
    </source>
</evidence>
<keyword evidence="3 5" id="KW-1133">Transmembrane helix</keyword>
<evidence type="ECO:0000256" key="4">
    <source>
        <dbReference type="ARBA" id="ARBA00023136"/>
    </source>
</evidence>
<name>A0A6G1DXP4_9ORYZ</name>
<keyword evidence="7" id="KW-1185">Reference proteome</keyword>
<evidence type="ECO:0000313" key="7">
    <source>
        <dbReference type="Proteomes" id="UP000479710"/>
    </source>
</evidence>
<protein>
    <recommendedName>
        <fullName evidence="8">Major facilitator superfamily (MFS) profile domain-containing protein</fullName>
    </recommendedName>
</protein>
<dbReference type="InterPro" id="IPR036259">
    <property type="entry name" value="MFS_trans_sf"/>
</dbReference>